<proteinExistence type="inferred from homology"/>
<dbReference type="InterPro" id="IPR042228">
    <property type="entry name" value="Dynein_linker_3"/>
</dbReference>
<dbReference type="InterPro" id="IPR024743">
    <property type="entry name" value="Dynein_HC_stalk"/>
</dbReference>
<dbReference type="Pfam" id="PF18199">
    <property type="entry name" value="Dynein_C"/>
    <property type="match status" value="1"/>
</dbReference>
<dbReference type="InterPro" id="IPR041658">
    <property type="entry name" value="AAA_lid_11"/>
</dbReference>
<dbReference type="InterPro" id="IPR035706">
    <property type="entry name" value="AAA_9"/>
</dbReference>
<evidence type="ECO:0000259" key="11">
    <source>
        <dbReference type="Pfam" id="PF18198"/>
    </source>
</evidence>
<feature type="region of interest" description="Disordered" evidence="4">
    <location>
        <begin position="3457"/>
        <end position="3498"/>
    </location>
</feature>
<evidence type="ECO:0000259" key="5">
    <source>
        <dbReference type="Pfam" id="PF08393"/>
    </source>
</evidence>
<dbReference type="SUPFAM" id="SSF52540">
    <property type="entry name" value="P-loop containing nucleoside triphosphate hydrolases"/>
    <property type="match status" value="2"/>
</dbReference>
<dbReference type="Gene3D" id="1.10.8.1220">
    <property type="match status" value="1"/>
</dbReference>
<dbReference type="GO" id="GO:0030286">
    <property type="term" value="C:dynein complex"/>
    <property type="evidence" value="ECO:0007669"/>
    <property type="project" value="InterPro"/>
</dbReference>
<dbReference type="GO" id="GO:0051959">
    <property type="term" value="F:dynein light intermediate chain binding"/>
    <property type="evidence" value="ECO:0007669"/>
    <property type="project" value="InterPro"/>
</dbReference>
<evidence type="ECO:0000256" key="3">
    <source>
        <dbReference type="SAM" id="Coils"/>
    </source>
</evidence>
<dbReference type="Pfam" id="PF17852">
    <property type="entry name" value="Dynein_AAA_lid"/>
    <property type="match status" value="1"/>
</dbReference>
<feature type="compositionally biased region" description="Polar residues" evidence="4">
    <location>
        <begin position="3590"/>
        <end position="3600"/>
    </location>
</feature>
<feature type="region of interest" description="Disordered" evidence="4">
    <location>
        <begin position="4709"/>
        <end position="4760"/>
    </location>
</feature>
<feature type="domain" description="Dynein heavy chain AAA 5 extension" evidence="10">
    <location>
        <begin position="2213"/>
        <end position="2274"/>
    </location>
</feature>
<feature type="domain" description="Dynein heavy chain AAA module D4" evidence="8">
    <location>
        <begin position="2840"/>
        <end position="3103"/>
    </location>
</feature>
<dbReference type="Gene3D" id="3.10.490.20">
    <property type="match status" value="1"/>
</dbReference>
<evidence type="ECO:0000313" key="13">
    <source>
        <dbReference type="Proteomes" id="UP001318040"/>
    </source>
</evidence>
<evidence type="ECO:0000256" key="2">
    <source>
        <dbReference type="ARBA" id="ARBA00023054"/>
    </source>
</evidence>
<accession>A0AAJ7TQB4</accession>
<feature type="region of interest" description="Disordered" evidence="4">
    <location>
        <begin position="1768"/>
        <end position="1791"/>
    </location>
</feature>
<dbReference type="GO" id="GO:0045505">
    <property type="term" value="F:dynein intermediate chain binding"/>
    <property type="evidence" value="ECO:0007669"/>
    <property type="project" value="InterPro"/>
</dbReference>
<evidence type="ECO:0000256" key="1">
    <source>
        <dbReference type="ARBA" id="ARBA00008887"/>
    </source>
</evidence>
<dbReference type="PANTHER" id="PTHR45703">
    <property type="entry name" value="DYNEIN HEAVY CHAIN"/>
    <property type="match status" value="1"/>
</dbReference>
<feature type="compositionally biased region" description="Polar residues" evidence="4">
    <location>
        <begin position="1769"/>
        <end position="1780"/>
    </location>
</feature>
<dbReference type="Gene3D" id="1.10.287.2620">
    <property type="match status" value="1"/>
</dbReference>
<feature type="compositionally biased region" description="Polar residues" evidence="4">
    <location>
        <begin position="2728"/>
        <end position="2741"/>
    </location>
</feature>
<dbReference type="InterPro" id="IPR041228">
    <property type="entry name" value="Dynein_C"/>
</dbReference>
<feature type="domain" description="Dynein heavy chain ATP-binding dynein motor region" evidence="9">
    <location>
        <begin position="3520"/>
        <end position="3782"/>
    </location>
</feature>
<keyword evidence="2 3" id="KW-0175">Coiled coil</keyword>
<comment type="similarity">
    <text evidence="1">Belongs to the dynein heavy chain family.</text>
</comment>
<dbReference type="Gene3D" id="1.20.58.1120">
    <property type="match status" value="1"/>
</dbReference>
<dbReference type="Gene3D" id="1.20.140.100">
    <property type="entry name" value="Dynein heavy chain, N-terminal domain 2"/>
    <property type="match status" value="1"/>
</dbReference>
<dbReference type="Gene3D" id="1.20.920.30">
    <property type="match status" value="1"/>
</dbReference>
<dbReference type="InterPro" id="IPR024317">
    <property type="entry name" value="Dynein_heavy_chain_D4_dom"/>
</dbReference>
<evidence type="ECO:0000259" key="6">
    <source>
        <dbReference type="Pfam" id="PF12774"/>
    </source>
</evidence>
<dbReference type="CTD" id="144132"/>
<dbReference type="KEGG" id="pmrn:116948461"/>
<dbReference type="GO" id="GO:0005524">
    <property type="term" value="F:ATP binding"/>
    <property type="evidence" value="ECO:0007669"/>
    <property type="project" value="InterPro"/>
</dbReference>
<feature type="domain" description="Dynein heavy chain hydrolytic ATP-binding dynein motor region" evidence="6">
    <location>
        <begin position="1641"/>
        <end position="1726"/>
    </location>
</feature>
<evidence type="ECO:0000259" key="9">
    <source>
        <dbReference type="Pfam" id="PF12781"/>
    </source>
</evidence>
<feature type="compositionally biased region" description="Basic and acidic residues" evidence="4">
    <location>
        <begin position="3930"/>
        <end position="3947"/>
    </location>
</feature>
<gene>
    <name evidence="14" type="primary">DNHD1</name>
</gene>
<name>A0AAJ7TQB4_PETMA</name>
<dbReference type="Pfam" id="PF18198">
    <property type="entry name" value="AAA_lid_11"/>
    <property type="match status" value="1"/>
</dbReference>
<keyword evidence="13" id="KW-1185">Reference proteome</keyword>
<dbReference type="Gene3D" id="1.10.8.720">
    <property type="entry name" value="Region D6 of dynein motor"/>
    <property type="match status" value="1"/>
</dbReference>
<evidence type="ECO:0000256" key="4">
    <source>
        <dbReference type="SAM" id="MobiDB-lite"/>
    </source>
</evidence>
<feature type="domain" description="Dynein heavy chain linker" evidence="5">
    <location>
        <begin position="828"/>
        <end position="1279"/>
    </location>
</feature>
<dbReference type="Gene3D" id="3.40.50.300">
    <property type="entry name" value="P-loop containing nucleotide triphosphate hydrolases"/>
    <property type="match status" value="6"/>
</dbReference>
<feature type="coiled-coil region" evidence="3">
    <location>
        <begin position="3119"/>
        <end position="3202"/>
    </location>
</feature>
<protein>
    <submittedName>
        <fullName evidence="14">Dynein heavy chain domain-containing protein 1 isoform X1</fullName>
    </submittedName>
</protein>
<dbReference type="InterPro" id="IPR026983">
    <property type="entry name" value="DHC"/>
</dbReference>
<evidence type="ECO:0000313" key="14">
    <source>
        <dbReference type="RefSeq" id="XP_032821041.1"/>
    </source>
</evidence>
<dbReference type="Pfam" id="PF12780">
    <property type="entry name" value="AAA_8"/>
    <property type="match status" value="1"/>
</dbReference>
<feature type="region of interest" description="Disordered" evidence="4">
    <location>
        <begin position="2728"/>
        <end position="2771"/>
    </location>
</feature>
<feature type="domain" description="Dynein heavy chain coiled coil stalk" evidence="7">
    <location>
        <begin position="3138"/>
        <end position="3320"/>
    </location>
</feature>
<dbReference type="Pfam" id="PF12781">
    <property type="entry name" value="AAA_9"/>
    <property type="match status" value="1"/>
</dbReference>
<feature type="region of interest" description="Disordered" evidence="4">
    <location>
        <begin position="3919"/>
        <end position="3947"/>
    </location>
</feature>
<dbReference type="InterPro" id="IPR013602">
    <property type="entry name" value="Dynein_heavy_linker"/>
</dbReference>
<dbReference type="Gene3D" id="3.20.180.20">
    <property type="entry name" value="Dynein heavy chain, N-terminal domain 2"/>
    <property type="match status" value="1"/>
</dbReference>
<feature type="region of interest" description="Disordered" evidence="4">
    <location>
        <begin position="3575"/>
        <end position="3600"/>
    </location>
</feature>
<feature type="compositionally biased region" description="Basic and acidic residues" evidence="4">
    <location>
        <begin position="1"/>
        <end position="13"/>
    </location>
</feature>
<reference evidence="14" key="1">
    <citation type="submission" date="2025-08" db="UniProtKB">
        <authorList>
            <consortium name="RefSeq"/>
        </authorList>
    </citation>
    <scope>IDENTIFICATION</scope>
    <source>
        <tissue evidence="14">Sperm</tissue>
    </source>
</reference>
<dbReference type="RefSeq" id="XP_032821041.1">
    <property type="nucleotide sequence ID" value="XM_032965150.1"/>
</dbReference>
<evidence type="ECO:0000259" key="12">
    <source>
        <dbReference type="Pfam" id="PF18199"/>
    </source>
</evidence>
<dbReference type="InterPro" id="IPR043160">
    <property type="entry name" value="Dynein_C_barrel"/>
</dbReference>
<organism evidence="13 14">
    <name type="scientific">Petromyzon marinus</name>
    <name type="common">Sea lamprey</name>
    <dbReference type="NCBI Taxonomy" id="7757"/>
    <lineage>
        <taxon>Eukaryota</taxon>
        <taxon>Metazoa</taxon>
        <taxon>Chordata</taxon>
        <taxon>Craniata</taxon>
        <taxon>Vertebrata</taxon>
        <taxon>Cyclostomata</taxon>
        <taxon>Hyperoartia</taxon>
        <taxon>Petromyzontiformes</taxon>
        <taxon>Petromyzontidae</taxon>
        <taxon>Petromyzon</taxon>
    </lineage>
</organism>
<feature type="region of interest" description="Disordered" evidence="4">
    <location>
        <begin position="1"/>
        <end position="28"/>
    </location>
</feature>
<feature type="domain" description="Dynein heavy chain AAA lid" evidence="11">
    <location>
        <begin position="4259"/>
        <end position="4339"/>
    </location>
</feature>
<dbReference type="GO" id="GO:0007018">
    <property type="term" value="P:microtubule-based movement"/>
    <property type="evidence" value="ECO:0007669"/>
    <property type="project" value="InterPro"/>
</dbReference>
<dbReference type="InterPro" id="IPR042219">
    <property type="entry name" value="AAA_lid_11_sf"/>
</dbReference>
<dbReference type="Pfam" id="PF12774">
    <property type="entry name" value="AAA_6"/>
    <property type="match status" value="2"/>
</dbReference>
<dbReference type="InterPro" id="IPR041466">
    <property type="entry name" value="Dynein_AAA5_ext"/>
</dbReference>
<feature type="compositionally biased region" description="Acidic residues" evidence="4">
    <location>
        <begin position="3919"/>
        <end position="3929"/>
    </location>
</feature>
<evidence type="ECO:0000259" key="8">
    <source>
        <dbReference type="Pfam" id="PF12780"/>
    </source>
</evidence>
<feature type="compositionally biased region" description="Low complexity" evidence="4">
    <location>
        <begin position="3579"/>
        <end position="3589"/>
    </location>
</feature>
<evidence type="ECO:0000259" key="10">
    <source>
        <dbReference type="Pfam" id="PF17852"/>
    </source>
</evidence>
<dbReference type="InterPro" id="IPR027417">
    <property type="entry name" value="P-loop_NTPase"/>
</dbReference>
<sequence length="4821" mass="531150">MKMSRVEKEEASTKYDGPSHGQVDLRPTKGGDVLAKRFVVECAADDPDSWFNPRPVTLGSLQTSVGVVGMEAARAEAVWQGSPGLMAAAFNVQLPPPPKAPPVTVDVPKPPAESAPILTDGAKRSNTRTTKRLDQEHLSGTEAAEILARDGHMGLLKFVRFTTSPDRPYELQPMHAGQSHQEHWVLSPLGALHVQADGIAESQPLAEWCEHADLCRAVQSIPYFRHFLLRKAFHRWYRNVRWVQFHRRKEHLECTLLHGVGHFSTALLQISRLLEELDQVPFLPWDLHRSYTLTQFQQTLADTMAEARERVIQFFHCREVIFRMVHAETYRQLEVCEVRCAEAERSDPREGLAERRELLRLAAHDRSAAEGAVRRLGRLAHLMDALVLQRLRGKMQCEATRFTRGVVQGRTSGQTPLFHAVLEFDAEGHLQLTPTGGLFVDALETAVENMTQTVLQVATCMTKDTESPDSTGNADEMGEDELANLSVTGHLGGSAALLTLAETSELSVRGTRVRARFCPLSPHRLQVSLQGDGTVSRARSEQMDVVHCCLSHVTEFCREHHWLCEPHRVAQAWDGAALAGATPEQLCGDVEELRAWVQKASLVPGSFLTPKNTFHVDCSVVRREIVSPLRRAEQEVLVCLEERCRDGAERSLSDLQRATHSLLRRDTDCVAFARYVEQLHEFKKCSGGFKAQLQNVNALHEVLRVTFRPLSNEEEERERQTTTAWEGFLRVLEDGENFVLAMRAAAVRDADTSLSRLMAHAEAVAAEAATPPYTVPVALFAAELARLSSLGSEIDSIANTVDELSRAKAFITGEPVSLFAVQTHQKVVSARLLLWKVFHHSSESIRDWTAQPFSQFSVGSAKDEVERWKAALLHVEGSLVSDDAVLIACQSLLGELAHNLQLLEKLGSTFFKDRHWEAVLARMGQRGDFAADFTIAQLLSLNLVHHHNSIVQVWRMACAEHALDMELRRQHAAWAQRDLVLAAHMWFLPPTEPHGNSPGGQQHQRLATPSGTFIFADIDELRALIEDDTMALRTLTPPVHEEELQGRAETWIDVLHHLDDMLDLWVTLQAKWLFLSKVFNEMGLQRDHPQLAQKFHSEVDKVYRDVVQAALDDPSVLSVLGHRREYATQRDQWGLALRTMLASSISTAEQVFGELTRLTDSSRERFARLFFLPDEDIMGLLSCAFNAHRLLPFVTRCFPGVVGLGFDASPPPSAGDGSEAADPALRACADPLSIVAAHGEVGEVVRLREDVRPRYCPIAWLQDFERSLASTGCHQLAECVAFMSGEPFLDPSEIANSCIVRRCNFGIWNGPEEDITEFLIKWNALLATFSVQYIVVASEVLWTKFIILTLRENGNQIQKAKDVCNTQLGRLVFALRWHMSQGSTSKDATRLHLLLSCLITRTCNQRDSLASVRSEGSFEWQKLMKYYLGSDVDADVKHVRGVYGGGAEGPGCRPSSTMSSESQWSCWVEQLGFRFSYEHEYLGPCATRLVMTPMTERCLLGLVLALNDCATAALFGRAGVGKSAIASELAFAFGRLLVSAQCSQQLLPGDVSRLVRGAARCGALLVLEHADQLPAGTLSILSQQILELQAVLKQAWPFRRDNSSAHSHTSHCVDKNTVPSNVDHDLRNCVCGTHDAQDKSSISESFRLVNFEDTCLHVNPSFGFILTFIESPANSGFPGSLMSSAFRSVSVLTPSIHVIVEVLLLAEGFCDSFSLAAKVSSFCQAADRCGFLRPVGKMCHLLAIKCILKEASKIYHARILADNIEDGNGSATKGDSTDSYPCSPRHPPLSTNSGLSYRKSLHEESAVCAAFHRVNVLFRADSLREAQHLLGEFMPSFINAREGRSSESCLEFQSAVHNQIREDNLQVTASGVLSVQQLHQSLQAAPGVILLGRPGSGKTTAYQTLAKVINRLHGSGLKTVGCSSAGFRGESDELENAGGHGMEDVESPDGILVRTSVIFPNCLSLEDLVGSGYNNKVGQQGIVQKLLRSAGVEEEYDAGLAAPGNTLNISLANKPMPNKTRSFRQTWIVFDGNFRQDLTEALATYFKLACGSSSTLSDWPKAQGFNKVSFIFETSDLAHASPAALAWLPLVSCCGEDQWRNILESWLEGESIKLGVTHGEAQAWRSLAEDVFPPTLAFLRRNPLALAPCGGSAAPDGVQEVASFLGFITALLETFPIAPRQEECGTKDGQGLAGASLPQDVPGWSCGAERAVALFLFSYVWGFGGRLETRHWGEFDSVARRVLSTSRHGVTLPECGTVFELWPEPPEGRLAVWEVSQASATSNPRDGFANFPQHKRYARLVEMLASAGSPCLLLSQSGSLNKEPAATWLFRSLCTPGRALFGQGGERHRVAVSPCLEASRLRQVLREKLSLSRVVNLSAKGENVLGSGSRAERAPFLVFLDDLHLAEVDVKSSSQPLVEVTRQLLSMNSVYDPERMQSASFYSAPLNILASWVNIGEQSRAVPARLARLFTTLTLPAVTEEHIFTVCVPSLLVWLQELPTNALVHPERLADALVRATWEVISQMRERLKLSQAEVCCPFSLSSVGEILSSLLSVSPKSCVRGSESPSAVACRLVRLWSHEAWRTLGDGLCTAEGEDAFQGILLGAVQKNVIVGLSSMSGEFSTESLNQRPRHHRRAALSLDTGIAFSAAASSSTLQANMSTYLHLSSMSGSEAADDDYNDDGKSHLFRAAHSLAAQDERAKPASADAQCAERITARVTTPRLTGWSVRSSYDSCTSGNKSDVNMAHSRSGKRSGKKKPADEPPTGSKELPLTMGDILHHGEQFRDILYCNSSVLAPTLTGLLPYRGRAHHREVGWQELAHVLEKRSGDDGVTEESTRRAAALCRALCRPASHALLIGLGPCTGRRALVRLAAGACRASVFELAEGASTGGGATIDESLRQQIKMACWHAGAEAKPAVLLATNWVVRRWHAQLVALAREGMFPELYSSADLKEISEKLSGSSVSKDRLAKVDRRSQGSVERFFRRVRNHLHVVTLVDAWQSGDEEEAELTRGRNFASLVTMATSVSVHSRWGRRTLVHVARRRLEFLHATVKVHVSAYDQHRICAALASVHQSAETLALESLGNWAQALFPPEAFLDAVDLFFSLHNQIDRHRHERIHRLGTALSRVQEVERTVEEWEEQMVELKSELESSQELVQQLQSSSDRKHRELEEALERCRQTEEHISALLEQLEALRKKMRAQLNQVSPVYEAALRALRALRPRDVEELRSYRAPPPPVVAVADAVGLLFGCHAGWEDARILMLRPNFLQDLEFLDKDGITDETFERLEAAVLDPGLSPALVRESSRAADSLCSWLRAVYAYGRTRRLLRPAELEAAALEAALATARRSLGRRRLHAEQLSGERRHAVEELEGAALARDGLLARIHDARLRLQEGAHLRAALLRQKGGWESLNREARALLSAAAGDALLASASAVYAAPFDGASRRRLLVAWLRLCLDGDGKDGDSTPAPPSRAQQVTCDGDPKENVTSDVGEGDSTTGPGAVIPVRTPFSLRDALGSEEEDERWHQEDLPSYAGAREAFLMAHVCARHVRRRRCLFFLDPDGQAATWVRLIEREVASERNAADQQRGASAAATSVSGEEQQGSDLQVLMVTDPALEQRLVGAAERGATVLITHVEREDITSWLKDLLSQERPWGATEDERSFTLGGQVVTARHGFRLYLATSLPLALHAARGAGFLEPLLEVTSVLDVSVEAEGLHDLVLQELLRTERPRYSGEQHTLTRDLLFLNKQACVQQDNLIGEIADSPTSLIENKSLVPFIESTEKNSAQTRDDRSDTELLCARHEATRRPYQPIARRCVAIFTALRRTAHLNALYFMPAAEFLSSVKRALPARDSRVFADGTALSVPEVRALELIHTLTEKLYAQVAPGMLHAHARMLAFLIAAEDLNASAAELTSFARMLADEDRSEVEGDEKEEGFGREGEEGAVPSDHRERPGWIPRELWQTCYELEKRLPHFHDLRRCLAQDERAWREYFGHSGGVRRGGCTTLLGPLPSRELEHLDIFQRAVLWTAFRPDSVADVISAVAVSRLGGDVAERNVPSLAEMLAAAPSNRSRAVLLLVEEVDTADVGPMQLLQELSGSAQRTVRMLSLGWRGERLAERLAEEVNLCAERGLWLVLHGLCHAPRDWPPRAASLLQRVLTHGEDETVLGQEDARVHPDFRLWLVATTDSAARLPGIVLERALRFVCRAQPRFASKLASCLSCVETSEPSNIGVARAVSWEGRRVTAAQATRGTGHAAHPRDWSTALARLHAVLLHRRGYGRPAVVRPYSWSRSDLIMALNLFTHLNETCQDFSAALEYLLGSVVYGGYITHRQDLEVVESIVKHCLPSYRPGGALHAGGVYAFVRALTAAAGSSSFSASELGFFTEPEPSNFGLCDGTKEKVARQRSHQAKEQLRLCTSDNWPTPASHPGPKRRWLPRLAVDSHSEYLGGHACMAKEPGQTEDETHTGLASSVEGTQPSLKSFFRSQLEDFRLHAMAPFQGAWSLRSEDGWKRSVCPLVEEDDEEDEAAPSWALGGCRESDTEPVVRLLSRQSELLSAYAATDHVVSYNLAALSRPETFLISLMRIAAYKEKTLPHRCVLHAQVLSGFVAPDAAPAEGVYLTGLHLHNALWDTRLGALQETVSAQPCTMPLVWLRCATLTQATSNSSGGSWTVGAAWKTRAEVDALIVKAWSDGTQESRHHQDPWAGTLHATTATASDTSMELPEGRRAQSTKCHRQRMEGRFQNNQRPMERTTSRSAGSLGRKGTACSGEAATARLFPVYGCPLHVLSPCRGSPARSHVVAYVELPSMVDPTVCAQRRVHLTCSLE</sequence>
<feature type="domain" description="Dynein heavy chain hydrolytic ATP-binding dynein motor region" evidence="6">
    <location>
        <begin position="1477"/>
        <end position="1594"/>
    </location>
</feature>
<evidence type="ECO:0000259" key="7">
    <source>
        <dbReference type="Pfam" id="PF12777"/>
    </source>
</evidence>
<dbReference type="PANTHER" id="PTHR45703:SF36">
    <property type="entry name" value="DYNEIN HEAVY CHAIN, CYTOPLASMIC"/>
    <property type="match status" value="1"/>
</dbReference>
<dbReference type="Pfam" id="PF12777">
    <property type="entry name" value="MT"/>
    <property type="match status" value="1"/>
</dbReference>
<dbReference type="InterPro" id="IPR035699">
    <property type="entry name" value="AAA_6"/>
</dbReference>
<dbReference type="InterPro" id="IPR042222">
    <property type="entry name" value="Dynein_2_N"/>
</dbReference>
<dbReference type="Pfam" id="PF08393">
    <property type="entry name" value="DHC_N2"/>
    <property type="match status" value="1"/>
</dbReference>
<dbReference type="Gene3D" id="1.20.920.20">
    <property type="match status" value="1"/>
</dbReference>
<dbReference type="Proteomes" id="UP001318040">
    <property type="component" value="Chromosome 2"/>
</dbReference>
<feature type="domain" description="Dynein heavy chain C-terminal" evidence="12">
    <location>
        <begin position="4542"/>
        <end position="4655"/>
    </location>
</feature>